<dbReference type="Proteomes" id="UP000663940">
    <property type="component" value="Chromosome"/>
</dbReference>
<evidence type="ECO:0000313" key="1">
    <source>
        <dbReference type="EMBL" id="QEM07541.1"/>
    </source>
</evidence>
<proteinExistence type="predicted"/>
<accession>A0AAE6JKU4</accession>
<sequence>MQKRYSFLFSFFGFRPFAFSFPLSAFSLKNAFCLIAFSLLLSAFSSCTMNPDKQTPGEGYLQGEWKQDSIPAQKSLVTYSLYDIKFSCDSFLLKISTVSKVNYGADTCMSKGHWDEYIRGTYSQRQDTLHIKGQFCNADGSYKNEQGCFRFGDYEEYFKVHKQSDSLIRFVSTSNVIPFNAHLIKRTSCIPKPL</sequence>
<dbReference type="EMBL" id="CP071880">
    <property type="protein sequence ID" value="QTE49894.1"/>
    <property type="molecule type" value="Genomic_DNA"/>
</dbReference>
<gene>
    <name evidence="1" type="ORF">DIU31_030070</name>
    <name evidence="2" type="ORF">J3L21_30945</name>
</gene>
<reference evidence="2 4" key="2">
    <citation type="submission" date="2021-03" db="EMBL/GenBank/DDBJ databases">
        <title>Mucilaginibacter strains isolated from gold and copper mining confer multi heavy-metal resistance.</title>
        <authorList>
            <person name="Li Y."/>
        </authorList>
    </citation>
    <scope>NUCLEOTIDE SEQUENCE [LARGE SCALE GENOMIC DNA]</scope>
    <source>
        <strain evidence="2 4">P2-4</strain>
    </source>
</reference>
<protein>
    <submittedName>
        <fullName evidence="1">Fumarate hydratase</fullName>
    </submittedName>
</protein>
<dbReference type="Proteomes" id="UP000250557">
    <property type="component" value="Chromosome"/>
</dbReference>
<organism evidence="1 3">
    <name type="scientific">Mucilaginibacter rubeus</name>
    <dbReference type="NCBI Taxonomy" id="2027860"/>
    <lineage>
        <taxon>Bacteria</taxon>
        <taxon>Pseudomonadati</taxon>
        <taxon>Bacteroidota</taxon>
        <taxon>Sphingobacteriia</taxon>
        <taxon>Sphingobacteriales</taxon>
        <taxon>Sphingobacteriaceae</taxon>
        <taxon>Mucilaginibacter</taxon>
    </lineage>
</organism>
<reference evidence="1 3" key="1">
    <citation type="submission" date="2019-08" db="EMBL/GenBank/DDBJ databases">
        <title>Comparative genome analysis confer to the adaptation heavy metal polluted environment.</title>
        <authorList>
            <person name="Li Y."/>
        </authorList>
    </citation>
    <scope>NUCLEOTIDE SEQUENCE [LARGE SCALE GENOMIC DNA]</scope>
    <source>
        <strain evidence="1 3">P2</strain>
    </source>
</reference>
<keyword evidence="4" id="KW-1185">Reference proteome</keyword>
<dbReference type="EMBL" id="CP043451">
    <property type="protein sequence ID" value="QEM07541.1"/>
    <property type="molecule type" value="Genomic_DNA"/>
</dbReference>
<name>A0AAE6JKU4_9SPHI</name>
<evidence type="ECO:0000313" key="3">
    <source>
        <dbReference type="Proteomes" id="UP000250557"/>
    </source>
</evidence>
<dbReference type="AlphaFoldDB" id="A0AAE6JKU4"/>
<evidence type="ECO:0000313" key="4">
    <source>
        <dbReference type="Proteomes" id="UP000663940"/>
    </source>
</evidence>
<dbReference type="RefSeq" id="WP_146750290.1">
    <property type="nucleotide sequence ID" value="NZ_CP043451.1"/>
</dbReference>
<evidence type="ECO:0000313" key="2">
    <source>
        <dbReference type="EMBL" id="QTE49894.1"/>
    </source>
</evidence>